<reference evidence="2" key="1">
    <citation type="journal article" date="2022" name="Mol. Ecol. Resour.">
        <title>The genomes of chicory, endive, great burdock and yacon provide insights into Asteraceae palaeo-polyploidization history and plant inulin production.</title>
        <authorList>
            <person name="Fan W."/>
            <person name="Wang S."/>
            <person name="Wang H."/>
            <person name="Wang A."/>
            <person name="Jiang F."/>
            <person name="Liu H."/>
            <person name="Zhao H."/>
            <person name="Xu D."/>
            <person name="Zhang Y."/>
        </authorList>
    </citation>
    <scope>NUCLEOTIDE SEQUENCE [LARGE SCALE GENOMIC DNA]</scope>
    <source>
        <strain evidence="2">cv. Punajuju</strain>
    </source>
</reference>
<protein>
    <submittedName>
        <fullName evidence="1">Uncharacterized protein</fullName>
    </submittedName>
</protein>
<dbReference type="EMBL" id="CM042012">
    <property type="protein sequence ID" value="KAI3751515.1"/>
    <property type="molecule type" value="Genomic_DNA"/>
</dbReference>
<reference evidence="1 2" key="2">
    <citation type="journal article" date="2022" name="Mol. Ecol. Resour.">
        <title>The genomes of chicory, endive, great burdock and yacon provide insights into Asteraceae paleo-polyploidization history and plant inulin production.</title>
        <authorList>
            <person name="Fan W."/>
            <person name="Wang S."/>
            <person name="Wang H."/>
            <person name="Wang A."/>
            <person name="Jiang F."/>
            <person name="Liu H."/>
            <person name="Zhao H."/>
            <person name="Xu D."/>
            <person name="Zhang Y."/>
        </authorList>
    </citation>
    <scope>NUCLEOTIDE SEQUENCE [LARGE SCALE GENOMIC DNA]</scope>
    <source>
        <strain evidence="2">cv. Punajuju</strain>
        <tissue evidence="1">Leaves</tissue>
    </source>
</reference>
<evidence type="ECO:0000313" key="1">
    <source>
        <dbReference type="EMBL" id="KAI3751515.1"/>
    </source>
</evidence>
<gene>
    <name evidence="1" type="ORF">L2E82_22603</name>
</gene>
<accession>A0ACB9DY81</accession>
<proteinExistence type="predicted"/>
<organism evidence="1 2">
    <name type="scientific">Cichorium intybus</name>
    <name type="common">Chicory</name>
    <dbReference type="NCBI Taxonomy" id="13427"/>
    <lineage>
        <taxon>Eukaryota</taxon>
        <taxon>Viridiplantae</taxon>
        <taxon>Streptophyta</taxon>
        <taxon>Embryophyta</taxon>
        <taxon>Tracheophyta</taxon>
        <taxon>Spermatophyta</taxon>
        <taxon>Magnoliopsida</taxon>
        <taxon>eudicotyledons</taxon>
        <taxon>Gunneridae</taxon>
        <taxon>Pentapetalae</taxon>
        <taxon>asterids</taxon>
        <taxon>campanulids</taxon>
        <taxon>Asterales</taxon>
        <taxon>Asteraceae</taxon>
        <taxon>Cichorioideae</taxon>
        <taxon>Cichorieae</taxon>
        <taxon>Cichoriinae</taxon>
        <taxon>Cichorium</taxon>
    </lineage>
</organism>
<name>A0ACB9DY81_CICIN</name>
<comment type="caution">
    <text evidence="1">The sequence shown here is derived from an EMBL/GenBank/DDBJ whole genome shotgun (WGS) entry which is preliminary data.</text>
</comment>
<evidence type="ECO:0000313" key="2">
    <source>
        <dbReference type="Proteomes" id="UP001055811"/>
    </source>
</evidence>
<sequence length="474" mass="50689">MGPSNSILLVLSSCFLFFLVVARKEITLEKSEDDIQATAHHYQTVELSSFLSSSTCRQSIIGDTKKGYLEVVHKHGPCSKFTKDTVKPLTVEEIFTNDQSRVDSIRSRLAIKTGKKDVQGSKTTLPAKSGTTIGSANYIVTIGLGTPKEDLSLIFDTGSDITWTQCQPCAGECYKQQDPIFAPSSSTTYSNISCSATECLNTGRAPQCFSSTCGYRIQYGDGSITTGFLAKEKVTLASDVIDGFLFGCGQYNKGLFRGDAGLLGLGRGKLSIVTQAAEKYGKVFSYCLPSTASSTGYLTFGSSGIDSSVAYTPLSDSPGPSFYGLDLEAIYVGGNKLEISPTVFTTSGMIIDSGTVITRLPPTAYSALRTAFRAKMTQYPLTKGFSIFDTCYDLSKYSTITIPTLSFVWGGNTKVDIVPQGILFPLSVNQVCLAFAGNRDDSGIGIFGNTQQKTLEVVHDVTAGKVGFAPGKCA</sequence>
<keyword evidence="2" id="KW-1185">Reference proteome</keyword>
<dbReference type="Proteomes" id="UP001055811">
    <property type="component" value="Linkage Group LG04"/>
</dbReference>